<protein>
    <submittedName>
        <fullName evidence="1">Uncharacterized protein</fullName>
    </submittedName>
</protein>
<reference evidence="1 2" key="1">
    <citation type="submission" date="2017-05" db="EMBL/GenBank/DDBJ databases">
        <title>Complete and WGS of Bordetella genogroups.</title>
        <authorList>
            <person name="Spilker T."/>
            <person name="LiPuma J."/>
        </authorList>
    </citation>
    <scope>NUCLEOTIDE SEQUENCE [LARGE SCALE GENOMIC DNA]</scope>
    <source>
        <strain evidence="1 2">AU17164</strain>
    </source>
</reference>
<accession>A0A1W6YYK0</accession>
<gene>
    <name evidence="1" type="ORF">CAL13_07270</name>
</gene>
<evidence type="ECO:0000313" key="2">
    <source>
        <dbReference type="Proteomes" id="UP000194139"/>
    </source>
</evidence>
<dbReference type="RefSeq" id="WP_086071949.1">
    <property type="nucleotide sequence ID" value="NZ_CP021109.1"/>
</dbReference>
<dbReference type="AlphaFoldDB" id="A0A1W6YYK0"/>
<sequence length="73" mass="8447">MIKDHEPYIDLRKTDFLIAECAHQLECQYRRIAVLRLQGSRALGEKLRAREMEKQLAALRARRAALIRTAAKA</sequence>
<proteinExistence type="predicted"/>
<name>A0A1W6YYK0_9BORD</name>
<keyword evidence="2" id="KW-1185">Reference proteome</keyword>
<organism evidence="1 2">
    <name type="scientific">Bordetella genomosp. 9</name>
    <dbReference type="NCBI Taxonomy" id="1416803"/>
    <lineage>
        <taxon>Bacteria</taxon>
        <taxon>Pseudomonadati</taxon>
        <taxon>Pseudomonadota</taxon>
        <taxon>Betaproteobacteria</taxon>
        <taxon>Burkholderiales</taxon>
        <taxon>Alcaligenaceae</taxon>
        <taxon>Bordetella</taxon>
    </lineage>
</organism>
<evidence type="ECO:0000313" key="1">
    <source>
        <dbReference type="EMBL" id="ARP86024.1"/>
    </source>
</evidence>
<dbReference type="Proteomes" id="UP000194139">
    <property type="component" value="Chromosome"/>
</dbReference>
<dbReference type="EMBL" id="CP021109">
    <property type="protein sequence ID" value="ARP86024.1"/>
    <property type="molecule type" value="Genomic_DNA"/>
</dbReference>